<evidence type="ECO:0000313" key="2">
    <source>
        <dbReference type="Proteomes" id="UP000032214"/>
    </source>
</evidence>
<comment type="caution">
    <text evidence="1">The sequence shown here is derived from an EMBL/GenBank/DDBJ whole genome shotgun (WGS) entry which is preliminary data.</text>
</comment>
<reference evidence="1 2" key="1">
    <citation type="journal article" date="2013" name="Proc. Natl. Acad. Sci. U.S.A.">
        <title>Candidate phylum TM6 genome recovered from a hospital sink biofilm provides genomic insights into this uncultivated phylum.</title>
        <authorList>
            <person name="McLean J.S."/>
            <person name="Lombardo M.J."/>
            <person name="Badger J.H."/>
            <person name="Edlund A."/>
            <person name="Novotny M."/>
            <person name="Yee-Greenbaum J."/>
            <person name="Vyahhi N."/>
            <person name="Hall A.P."/>
            <person name="Yang Y."/>
            <person name="Dupont C.L."/>
            <person name="Ziegler M.G."/>
            <person name="Chitsaz H."/>
            <person name="Allen A.E."/>
            <person name="Yooseph S."/>
            <person name="Tesler G."/>
            <person name="Pevzner P.A."/>
            <person name="Friedman R.M."/>
            <person name="Nealson K.H."/>
            <person name="Venter J.C."/>
            <person name="Lasken R.S."/>
        </authorList>
    </citation>
    <scope>NUCLEOTIDE SEQUENCE [LARGE SCALE GENOMIC DNA]</scope>
    <source>
        <strain evidence="1 2">TM6SC1</strain>
    </source>
</reference>
<dbReference type="EMBL" id="ARQD01000001">
    <property type="protein sequence ID" value="KIX85479.1"/>
    <property type="molecule type" value="Genomic_DNA"/>
</dbReference>
<evidence type="ECO:0000313" key="1">
    <source>
        <dbReference type="EMBL" id="KIX85479.1"/>
    </source>
</evidence>
<dbReference type="AlphaFoldDB" id="A0A0D2GQ04"/>
<organism evidence="1 2">
    <name type="scientific">candidate division TM6 bacterium JCVI TM6SC1</name>
    <dbReference type="NCBI Taxonomy" id="1306947"/>
    <lineage>
        <taxon>Bacteria</taxon>
        <taxon>Candidatus Babelota</taxon>
        <taxon>Vermiphilus</taxon>
    </lineage>
</organism>
<protein>
    <submittedName>
        <fullName evidence="1">Uncharacterized protein</fullName>
    </submittedName>
</protein>
<gene>
    <name evidence="1" type="ORF">J120_00685</name>
</gene>
<sequence length="176" mass="20604">MIVIFNEQFLELLKTQFTKINTPERLYWERIEPIDENLVIRTHMIPFKERWVINKYILNTKEAGACEDARCKQEHPEAICLYHVHEDQGYIEAEIVELHVSKDHDEKYYDILLNSVQQECVSMGASVLLAYDIKAKIPLYERNSFVVSGSERNGIIPFRKLINPDKLLTSADQIVH</sequence>
<dbReference type="Proteomes" id="UP000032214">
    <property type="component" value="Unassembled WGS sequence"/>
</dbReference>
<accession>A0A0D2GQ04</accession>
<proteinExistence type="predicted"/>
<keyword evidence="2" id="KW-1185">Reference proteome</keyword>
<name>A0A0D2GQ04_9BACT</name>